<keyword evidence="2" id="KW-1185">Reference proteome</keyword>
<protein>
    <submittedName>
        <fullName evidence="1">Uncharacterized protein</fullName>
    </submittedName>
</protein>
<name>A0A026WY76_OOCBI</name>
<dbReference type="Proteomes" id="UP000053097">
    <property type="component" value="Unassembled WGS sequence"/>
</dbReference>
<accession>A0A026WY76</accession>
<gene>
    <name evidence="1" type="ORF">X777_11345</name>
</gene>
<evidence type="ECO:0000313" key="1">
    <source>
        <dbReference type="EMBL" id="EZA60686.1"/>
    </source>
</evidence>
<organism evidence="1 2">
    <name type="scientific">Ooceraea biroi</name>
    <name type="common">Clonal raider ant</name>
    <name type="synonym">Cerapachys biroi</name>
    <dbReference type="NCBI Taxonomy" id="2015173"/>
    <lineage>
        <taxon>Eukaryota</taxon>
        <taxon>Metazoa</taxon>
        <taxon>Ecdysozoa</taxon>
        <taxon>Arthropoda</taxon>
        <taxon>Hexapoda</taxon>
        <taxon>Insecta</taxon>
        <taxon>Pterygota</taxon>
        <taxon>Neoptera</taxon>
        <taxon>Endopterygota</taxon>
        <taxon>Hymenoptera</taxon>
        <taxon>Apocrita</taxon>
        <taxon>Aculeata</taxon>
        <taxon>Formicoidea</taxon>
        <taxon>Formicidae</taxon>
        <taxon>Dorylinae</taxon>
        <taxon>Ooceraea</taxon>
    </lineage>
</organism>
<sequence>MGVNSEISARDAGGSILSEDTLVREEGSSVLTVREIKRHRLRSQDGSSSSNFRVVMTRLAK</sequence>
<proteinExistence type="predicted"/>
<evidence type="ECO:0000313" key="2">
    <source>
        <dbReference type="Proteomes" id="UP000053097"/>
    </source>
</evidence>
<dbReference type="AlphaFoldDB" id="A0A026WY76"/>
<dbReference type="EMBL" id="KK107070">
    <property type="protein sequence ID" value="EZA60686.1"/>
    <property type="molecule type" value="Genomic_DNA"/>
</dbReference>
<reference evidence="1 2" key="1">
    <citation type="journal article" date="2014" name="Curr. Biol.">
        <title>The genome of the clonal raider ant Cerapachys biroi.</title>
        <authorList>
            <person name="Oxley P.R."/>
            <person name="Ji L."/>
            <person name="Fetter-Pruneda I."/>
            <person name="McKenzie S.K."/>
            <person name="Li C."/>
            <person name="Hu H."/>
            <person name="Zhang G."/>
            <person name="Kronauer D.J."/>
        </authorList>
    </citation>
    <scope>NUCLEOTIDE SEQUENCE [LARGE SCALE GENOMIC DNA]</scope>
</reference>